<comment type="caution">
    <text evidence="8">The sequence shown here is derived from an EMBL/GenBank/DDBJ whole genome shotgun (WGS) entry which is preliminary data.</text>
</comment>
<dbReference type="Gene3D" id="1.20.1560.10">
    <property type="entry name" value="ABC transporter type 1, transmembrane domain"/>
    <property type="match status" value="1"/>
</dbReference>
<dbReference type="Proteomes" id="UP000558997">
    <property type="component" value="Unassembled WGS sequence"/>
</dbReference>
<dbReference type="EMBL" id="JACHNF010000001">
    <property type="protein sequence ID" value="MBB5978173.1"/>
    <property type="molecule type" value="Genomic_DNA"/>
</dbReference>
<dbReference type="InterPro" id="IPR017871">
    <property type="entry name" value="ABC_transporter-like_CS"/>
</dbReference>
<accession>A0A841DI11</accession>
<reference evidence="8 9" key="1">
    <citation type="submission" date="2020-08" db="EMBL/GenBank/DDBJ databases">
        <title>Sequencing the genomes of 1000 actinobacteria strains.</title>
        <authorList>
            <person name="Klenk H.-P."/>
        </authorList>
    </citation>
    <scope>NUCLEOTIDE SEQUENCE [LARGE SCALE GENOMIC DNA]</scope>
    <source>
        <strain evidence="8 9">DSM 17294</strain>
    </source>
</reference>
<dbReference type="InterPro" id="IPR027417">
    <property type="entry name" value="P-loop_NTPase"/>
</dbReference>
<dbReference type="InterPro" id="IPR036640">
    <property type="entry name" value="ABC1_TM_sf"/>
</dbReference>
<dbReference type="InterPro" id="IPR039421">
    <property type="entry name" value="Type_1_exporter"/>
</dbReference>
<feature type="transmembrane region" description="Helical" evidence="5">
    <location>
        <begin position="86"/>
        <end position="106"/>
    </location>
</feature>
<evidence type="ECO:0000256" key="5">
    <source>
        <dbReference type="SAM" id="Phobius"/>
    </source>
</evidence>
<evidence type="ECO:0000313" key="8">
    <source>
        <dbReference type="EMBL" id="MBB5978173.1"/>
    </source>
</evidence>
<organism evidence="8 9">
    <name type="scientific">Kribbella solani</name>
    <dbReference type="NCBI Taxonomy" id="236067"/>
    <lineage>
        <taxon>Bacteria</taxon>
        <taxon>Bacillati</taxon>
        <taxon>Actinomycetota</taxon>
        <taxon>Actinomycetes</taxon>
        <taxon>Propionibacteriales</taxon>
        <taxon>Kribbellaceae</taxon>
        <taxon>Kribbella</taxon>
    </lineage>
</organism>
<comment type="subcellular location">
    <subcellularLocation>
        <location evidence="1">Cell membrane</location>
        <topology evidence="1">Multi-pass membrane protein</topology>
    </subcellularLocation>
</comment>
<feature type="transmembrane region" description="Helical" evidence="5">
    <location>
        <begin position="160"/>
        <end position="182"/>
    </location>
</feature>
<evidence type="ECO:0000256" key="1">
    <source>
        <dbReference type="ARBA" id="ARBA00004651"/>
    </source>
</evidence>
<evidence type="ECO:0000256" key="3">
    <source>
        <dbReference type="ARBA" id="ARBA00022989"/>
    </source>
</evidence>
<dbReference type="AlphaFoldDB" id="A0A841DI11"/>
<evidence type="ECO:0000313" key="9">
    <source>
        <dbReference type="Proteomes" id="UP000558997"/>
    </source>
</evidence>
<keyword evidence="3 5" id="KW-1133">Transmembrane helix</keyword>
<dbReference type="SUPFAM" id="SSF52540">
    <property type="entry name" value="P-loop containing nucleoside triphosphate hydrolases"/>
    <property type="match status" value="1"/>
</dbReference>
<feature type="transmembrane region" description="Helical" evidence="5">
    <location>
        <begin position="49"/>
        <end position="66"/>
    </location>
</feature>
<keyword evidence="4 5" id="KW-0472">Membrane</keyword>
<feature type="transmembrane region" description="Helical" evidence="5">
    <location>
        <begin position="271"/>
        <end position="292"/>
    </location>
</feature>
<dbReference type="GO" id="GO:0015421">
    <property type="term" value="F:ABC-type oligopeptide transporter activity"/>
    <property type="evidence" value="ECO:0007669"/>
    <property type="project" value="TreeGrafter"/>
</dbReference>
<feature type="domain" description="ABC transmembrane type-1" evidence="7">
    <location>
        <begin position="51"/>
        <end position="331"/>
    </location>
</feature>
<dbReference type="PANTHER" id="PTHR43394">
    <property type="entry name" value="ATP-DEPENDENT PERMEASE MDL1, MITOCHONDRIAL"/>
    <property type="match status" value="1"/>
</dbReference>
<protein>
    <submittedName>
        <fullName evidence="8">ABC-type multidrug transport system fused ATPase/permease subunit</fullName>
    </submittedName>
</protein>
<dbReference type="SUPFAM" id="SSF90123">
    <property type="entry name" value="ABC transporter transmembrane region"/>
    <property type="match status" value="1"/>
</dbReference>
<feature type="transmembrane region" description="Helical" evidence="5">
    <location>
        <begin position="188"/>
        <end position="207"/>
    </location>
</feature>
<gene>
    <name evidence="8" type="ORF">HDA44_001514</name>
</gene>
<evidence type="ECO:0000259" key="6">
    <source>
        <dbReference type="PROSITE" id="PS50893"/>
    </source>
</evidence>
<dbReference type="Pfam" id="PF00664">
    <property type="entry name" value="ABC_membrane"/>
    <property type="match status" value="1"/>
</dbReference>
<dbReference type="PROSITE" id="PS50929">
    <property type="entry name" value="ABC_TM1F"/>
    <property type="match status" value="1"/>
</dbReference>
<keyword evidence="2 5" id="KW-0812">Transmembrane</keyword>
<evidence type="ECO:0000256" key="2">
    <source>
        <dbReference type="ARBA" id="ARBA00022692"/>
    </source>
</evidence>
<evidence type="ECO:0000256" key="4">
    <source>
        <dbReference type="ARBA" id="ARBA00023136"/>
    </source>
</evidence>
<keyword evidence="9" id="KW-1185">Reference proteome</keyword>
<dbReference type="GO" id="GO:0005886">
    <property type="term" value="C:plasma membrane"/>
    <property type="evidence" value="ECO:0007669"/>
    <property type="project" value="UniProtKB-SubCell"/>
</dbReference>
<dbReference type="GO" id="GO:0016887">
    <property type="term" value="F:ATP hydrolysis activity"/>
    <property type="evidence" value="ECO:0007669"/>
    <property type="project" value="InterPro"/>
</dbReference>
<dbReference type="Gene3D" id="3.40.50.300">
    <property type="entry name" value="P-loop containing nucleotide triphosphate hydrolases"/>
    <property type="match status" value="1"/>
</dbReference>
<dbReference type="PROSITE" id="PS50893">
    <property type="entry name" value="ABC_TRANSPORTER_2"/>
    <property type="match status" value="1"/>
</dbReference>
<dbReference type="InterPro" id="IPR003439">
    <property type="entry name" value="ABC_transporter-like_ATP-bd"/>
</dbReference>
<dbReference type="InterPro" id="IPR011527">
    <property type="entry name" value="ABC1_TM_dom"/>
</dbReference>
<evidence type="ECO:0000259" key="7">
    <source>
        <dbReference type="PROSITE" id="PS50929"/>
    </source>
</evidence>
<dbReference type="RefSeq" id="WP_202887247.1">
    <property type="nucleotide sequence ID" value="NZ_BAAAVN010000004.1"/>
</dbReference>
<dbReference type="PANTHER" id="PTHR43394:SF1">
    <property type="entry name" value="ATP-BINDING CASSETTE SUB-FAMILY B MEMBER 10, MITOCHONDRIAL"/>
    <property type="match status" value="1"/>
</dbReference>
<dbReference type="Pfam" id="PF00005">
    <property type="entry name" value="ABC_tran"/>
    <property type="match status" value="1"/>
</dbReference>
<name>A0A841DI11_9ACTN</name>
<dbReference type="GO" id="GO:0005524">
    <property type="term" value="F:ATP binding"/>
    <property type="evidence" value="ECO:0007669"/>
    <property type="project" value="InterPro"/>
</dbReference>
<feature type="domain" description="ABC transporter" evidence="6">
    <location>
        <begin position="340"/>
        <end position="597"/>
    </location>
</feature>
<dbReference type="PROSITE" id="PS00211">
    <property type="entry name" value="ABC_TRANSPORTER_1"/>
    <property type="match status" value="1"/>
</dbReference>
<dbReference type="CDD" id="cd07346">
    <property type="entry name" value="ABC_6TM_exporters"/>
    <property type="match status" value="1"/>
</dbReference>
<feature type="transmembrane region" description="Helical" evidence="5">
    <location>
        <begin position="298"/>
        <end position="323"/>
    </location>
</feature>
<proteinExistence type="predicted"/>
<sequence>MVSDASPRKWSMRAWLDRTAETWSPPTPRDLAGPLRYLYWLTKSQARRVCLGAFLGTSWMVGLTIPPWVLSRAVDQGLVHRDTSALIGWALLLLAIGVLNALLGISRHRTMTKIRMDASFRSVRATVWHTSRLGASLARRVSAGEVVTVGMSDVQIVAQALTVTGPGVGAAVAYVVIAVVLFTISPLLAVMVLVGVPLLAIAVGPFLQRIERTGGTYRVHQGQLTTRLVDVLGGLRLLNGLGGKKLVAERYEQQSQALVGHGYRVAGPTSWVGALSTGLPALFLAAVVWLSARMAASGAITIGDVVAVYGYVAVLVLPVVFFIEAGGQIARARVAGRRIIGLLNLPVAHRPSDPLPIPVGCGPLADPLSGVTVRPGLLTALVAARTADAITVIERLGRLEPSPHTTAGAAPRGAVGCGEGSSWGGVPLAVTDRGELRGRLVVADNDAELFAGSVRDIVAGRLKPDDHRIHAALRGAVAEDIVEALPAGLDTQLAAGGSDLSGGQRQRIRLARAVYASPDVLLAIDPTSAVDANTEAAMIDRLRAARHGTTTVITTTSPLVLDRADEVIVLLDGQVSSVGTHADLLHSDTHYRDLVSRAQDDQ</sequence>